<evidence type="ECO:0000313" key="3">
    <source>
        <dbReference type="EMBL" id="CAE0410395.1"/>
    </source>
</evidence>
<dbReference type="EMBL" id="HBIM01009308">
    <property type="protein sequence ID" value="CAE0410395.1"/>
    <property type="molecule type" value="Transcribed_RNA"/>
</dbReference>
<keyword evidence="1" id="KW-0808">Transferase</keyword>
<name>A0A7S3P6B6_9STRA</name>
<dbReference type="InterPro" id="IPR041698">
    <property type="entry name" value="Methyltransf_25"/>
</dbReference>
<reference evidence="3" key="1">
    <citation type="submission" date="2021-01" db="EMBL/GenBank/DDBJ databases">
        <authorList>
            <person name="Corre E."/>
            <person name="Pelletier E."/>
            <person name="Niang G."/>
            <person name="Scheremetjew M."/>
            <person name="Finn R."/>
            <person name="Kale V."/>
            <person name="Holt S."/>
            <person name="Cochrane G."/>
            <person name="Meng A."/>
            <person name="Brown T."/>
            <person name="Cohen L."/>
        </authorList>
    </citation>
    <scope>NUCLEOTIDE SEQUENCE</scope>
    <source>
        <strain evidence="3">CCMP127</strain>
    </source>
</reference>
<evidence type="ECO:0000256" key="1">
    <source>
        <dbReference type="ARBA" id="ARBA00022679"/>
    </source>
</evidence>
<dbReference type="SUPFAM" id="SSF53335">
    <property type="entry name" value="S-adenosyl-L-methionine-dependent methyltransferases"/>
    <property type="match status" value="1"/>
</dbReference>
<accession>A0A7S3P6B6</accession>
<organism evidence="3">
    <name type="scientific">Amphora coffeiformis</name>
    <dbReference type="NCBI Taxonomy" id="265554"/>
    <lineage>
        <taxon>Eukaryota</taxon>
        <taxon>Sar</taxon>
        <taxon>Stramenopiles</taxon>
        <taxon>Ochrophyta</taxon>
        <taxon>Bacillariophyta</taxon>
        <taxon>Bacillariophyceae</taxon>
        <taxon>Bacillariophycidae</taxon>
        <taxon>Thalassiophysales</taxon>
        <taxon>Catenulaceae</taxon>
        <taxon>Amphora</taxon>
    </lineage>
</organism>
<dbReference type="CDD" id="cd02440">
    <property type="entry name" value="AdoMet_MTases"/>
    <property type="match status" value="1"/>
</dbReference>
<dbReference type="Gene3D" id="3.40.50.150">
    <property type="entry name" value="Vaccinia Virus protein VP39"/>
    <property type="match status" value="1"/>
</dbReference>
<protein>
    <recommendedName>
        <fullName evidence="2">Methyltransferase domain-containing protein</fullName>
    </recommendedName>
</protein>
<dbReference type="Pfam" id="PF13649">
    <property type="entry name" value="Methyltransf_25"/>
    <property type="match status" value="1"/>
</dbReference>
<evidence type="ECO:0000259" key="2">
    <source>
        <dbReference type="Pfam" id="PF13649"/>
    </source>
</evidence>
<dbReference type="AlphaFoldDB" id="A0A7S3P6B6"/>
<dbReference type="PANTHER" id="PTHR43861">
    <property type="entry name" value="TRANS-ACONITATE 2-METHYLTRANSFERASE-RELATED"/>
    <property type="match status" value="1"/>
</dbReference>
<dbReference type="InterPro" id="IPR029063">
    <property type="entry name" value="SAM-dependent_MTases_sf"/>
</dbReference>
<dbReference type="GO" id="GO:0016740">
    <property type="term" value="F:transferase activity"/>
    <property type="evidence" value="ECO:0007669"/>
    <property type="project" value="UniProtKB-KW"/>
</dbReference>
<sequence length="244" mass="27859">MELKKESYDGLPVTTELELMRQFLSTEKGAIWIELGCGQARNALALAQDFPEIQINAYEVDEKQHEKNVSLEARPKNISFGKFGMQEFPGDPESVDAIIMLKSLHHVPKDCLKEGFAKIKTALKPGGKLFINEPVFGGAFNEIMRLFHDEEDVRSHAFDVLQGQIEEGEFVLEKELHFQSKTKFPRGFADFEERILGSTFNHFHVTEDVLQTVKERFQQYLKDDGSAEFFTPMRTDILVKQAAN</sequence>
<feature type="domain" description="Methyltransferase" evidence="2">
    <location>
        <begin position="34"/>
        <end position="127"/>
    </location>
</feature>
<proteinExistence type="predicted"/>
<gene>
    <name evidence="3" type="ORF">ACOF00016_LOCUS7881</name>
</gene>